<keyword evidence="11" id="KW-0206">Cytoskeleton</keyword>
<feature type="compositionally biased region" description="Basic and acidic residues" evidence="18">
    <location>
        <begin position="1277"/>
        <end position="1286"/>
    </location>
</feature>
<keyword evidence="12" id="KW-0539">Nucleus</keyword>
<dbReference type="Gene3D" id="3.30.1470.10">
    <property type="entry name" value="Photosystem I PsaD, reaction center subunit II"/>
    <property type="match status" value="1"/>
</dbReference>
<dbReference type="InterPro" id="IPR036020">
    <property type="entry name" value="WW_dom_sf"/>
</dbReference>
<keyword evidence="3" id="KW-0963">Cytoplasm</keyword>
<sequence>MAGRPVRIGDQLVLEEDYDETYIPSEQEILEFAREIGIDPIKEPELMWLAREGIVAPLPVEWKPCQDITGDIYYFNFANGQSMWDHPCDEHYRNLVIQERGKLSTPAAIKKKDKKKKKEKKDKKDKETSKSPLETQPEQGLLHSSSFLCRPSLLLAPGLADLDLDQEMQARSEGSFKKGESPCKLGDTAWPLMGTLPSKLQPLSKGQASQNHHIFADVEKTLGNALAQCRTELCDLQGLGKPQKPTEKIYLGFSDPEIEELELRTRQQKPSTLGPENTRPLQNGQEMLEGQASVHSKLSETIRGLQLEGEQHGHHVAKRGSTGPKGDKSQSPLPSSSHKENPSRSSCSSDHIPTPRKSQLLLLDSGPAEDQSCQGVSGEGGSVGRGRRRKESPGLWMGQVSKLVNKVPPGSCKETGPSDPEAPRASAKDPPQECFLRPPDMLALEPAQNAPSGSAPGDFPASEQRRPWGSLEPSEGDRKPSGSEPDLESYSLSSHRGSQILGEVNNFPWDLQNSQGSEQGVAESGARCRDQRSSPFLGLQLFPMQNSADEQSESEDSSEGKRFYGHILQMAKISRRLEGLGLSESMQETPCKDIADRVCCMAAESSRMSSEGEHEAVRAMERDSRFLAWGLDMLEHPQEMALASAGQEASQQACFQPSSSPFRQRLVELSSSRGLAPEPGMLQLLNQVLGSSLAAVHVPPGGLAPLRGLVDVPASALRGSQNVNLESSVESGQLGEVTLPSQGLKTSAYLKGLLGSINEDKNALSLLALGEETNEEDEAESDNQSVRSSSELLKNLHLDIGALGADFEYEESPRTSQPEEKKDTSLDSDAARPPTPGKLFSQGADNSLSSSDGTGQQGRGASAWHLEKEKDEKSDPGMSRSGVDPGGGQPAKANKKEVPENPVDAGEEGSRNREAEEPKEEASVWKESQSQASQESEISEHMKELQLSDSAASDPKPFLGLDFGFRSRISEQLLDVDVLSPVLDGACWEAQRLGREDKDGSQSSQDELQNKQSRGSERLSPPLLPGRWLQSPLHSQATEEGPPQASEGQSEQEQKRAEEPGEDSAGSLVLPSSLQREETSSPPAAQERGKEQRSGAMELGPGQEEAQELEKQVAASPAPPVSPELEKRACPAMAGHLGKDQGVSGDRRVKKGEHGTETLLGFPWEGMDEAGQSTEPAAPPEQGSLKAMEEAMAQELEQDWRRLLESKQEKMQQLREKLWQEEEEEILQLHQQKEKALSSLKEQLQKATEEEESQMREEESQRLSQLRAQVRSSAEADEGRLRAEQEASLQKLREELESLQKAERASLEQRSRQMLEQLKEEMEASEKREQAALNAEKEAALRQLREQLQGERKEAVAALEREHRAELDRLSSSLEAKHREVVSSLQKKIEEAQQKEETQLQGRLSRVEQRAQQKVHQVLQYEQELSGLLREKRQEVEREHERKLDKMKEEHQQVVAEAREQYEAEERKQRTELLGHLTRELERLRKSHERELEAVRQTQDRQLEDLRRRHWEQERKLQDLEVELETRTKDVKAKLAQLDLQEETARREQQQLLDVQRQVALKSEEATANHQHLEEAKKEHTHLLESNQQLRKLLDELRAHKLELESQVDALQTQSQRLQKQVSDLEAEAQRKQDILKELAAKESNASAQCELDLRIEDLRKSFGTNQTKEVSSTLSQSKEETNLSLDSVRHYLSAEGIALRSAKEFLVQQTRSMRRRQTALKAAQEHWRQELASAQEATQDPPSAKALEDVRKDLEEETRHLDEMRSAMQKGHDLLRKKEEKLIQLESSLQEEASEEDTLRRAPTKKVVTFDLSDMEDMSSTSSEACSLPHINLTTSAAFPNEFHYLSNSLHQISSQLNGVLSMLGSLNPQLPPPLFTATPVHTLARDPRSAPTPTCPSLARVSASPLGRPTSTQWAWDPGLGPRLSSSVTQTVDDFLVEKWRKYFPTGVPFLSSNPAPLENRLGYVSASEQLRLLQRSQAHGPGVGSPDFQSMIEANRKWLEHYRNDPTLQLFSSVPKPAAGSRLLQLGLDEHNTLKVYHY</sequence>
<dbReference type="GO" id="GO:0051301">
    <property type="term" value="P:cell division"/>
    <property type="evidence" value="ECO:0007669"/>
    <property type="project" value="UniProtKB-KW"/>
</dbReference>
<dbReference type="GO" id="GO:0060271">
    <property type="term" value="P:cilium assembly"/>
    <property type="evidence" value="ECO:0007669"/>
    <property type="project" value="TreeGrafter"/>
</dbReference>
<feature type="compositionally biased region" description="Basic and acidic residues" evidence="18">
    <location>
        <begin position="908"/>
        <end position="924"/>
    </location>
</feature>
<dbReference type="SUPFAM" id="SSF51045">
    <property type="entry name" value="WW domain"/>
    <property type="match status" value="1"/>
</dbReference>
<evidence type="ECO:0000256" key="14">
    <source>
        <dbReference type="ARBA" id="ARBA00056906"/>
    </source>
</evidence>
<evidence type="ECO:0000256" key="10">
    <source>
        <dbReference type="ARBA" id="ARBA00023204"/>
    </source>
</evidence>
<evidence type="ECO:0000256" key="18">
    <source>
        <dbReference type="SAM" id="MobiDB-lite"/>
    </source>
</evidence>
<proteinExistence type="predicted"/>
<feature type="compositionally biased region" description="Polar residues" evidence="18">
    <location>
        <begin position="1001"/>
        <end position="1013"/>
    </location>
</feature>
<feature type="coiled-coil region" evidence="17">
    <location>
        <begin position="1745"/>
        <end position="1796"/>
    </location>
</feature>
<evidence type="ECO:0000256" key="16">
    <source>
        <dbReference type="ARBA" id="ARBA00067900"/>
    </source>
</evidence>
<evidence type="ECO:0000256" key="11">
    <source>
        <dbReference type="ARBA" id="ARBA00023212"/>
    </source>
</evidence>
<evidence type="ECO:0000256" key="13">
    <source>
        <dbReference type="ARBA" id="ARBA00023306"/>
    </source>
</evidence>
<evidence type="ECO:0000256" key="1">
    <source>
        <dbReference type="ARBA" id="ARBA00004114"/>
    </source>
</evidence>
<dbReference type="GO" id="GO:0005813">
    <property type="term" value="C:centrosome"/>
    <property type="evidence" value="ECO:0007669"/>
    <property type="project" value="TreeGrafter"/>
</dbReference>
<dbReference type="CDD" id="cd00201">
    <property type="entry name" value="WW"/>
    <property type="match status" value="1"/>
</dbReference>
<feature type="region of interest" description="Disordered" evidence="18">
    <location>
        <begin position="994"/>
        <end position="1184"/>
    </location>
</feature>
<evidence type="ECO:0000256" key="3">
    <source>
        <dbReference type="ARBA" id="ARBA00022490"/>
    </source>
</evidence>
<keyword evidence="5" id="KW-0132">Cell division</keyword>
<evidence type="ECO:0000313" key="21">
    <source>
        <dbReference type="Proteomes" id="UP000645828"/>
    </source>
</evidence>
<evidence type="ECO:0000256" key="15">
    <source>
        <dbReference type="ARBA" id="ARBA00061715"/>
    </source>
</evidence>
<dbReference type="PANTHER" id="PTHR18902:SF27">
    <property type="entry name" value="CENTROSOMAL PROTEIN OF 164 KDA"/>
    <property type="match status" value="1"/>
</dbReference>
<keyword evidence="4" id="KW-0597">Phosphoprotein</keyword>
<feature type="compositionally biased region" description="Low complexity" evidence="18">
    <location>
        <begin position="927"/>
        <end position="936"/>
    </location>
</feature>
<name>A0A811ZMW2_NYCPR</name>
<gene>
    <name evidence="20" type="ORF">NYPRO_LOCUS22803</name>
</gene>
<feature type="compositionally biased region" description="Basic and acidic residues" evidence="18">
    <location>
        <begin position="1243"/>
        <end position="1261"/>
    </location>
</feature>
<keyword evidence="7" id="KW-0498">Mitosis</keyword>
<evidence type="ECO:0000313" key="20">
    <source>
        <dbReference type="EMBL" id="CAD7690009.1"/>
    </source>
</evidence>
<feature type="region of interest" description="Disordered" evidence="18">
    <location>
        <begin position="1228"/>
        <end position="1286"/>
    </location>
</feature>
<comment type="caution">
    <text evidence="20">The sequence shown here is derived from an EMBL/GenBank/DDBJ whole genome shotgun (WGS) entry which is preliminary data.</text>
</comment>
<evidence type="ECO:0000256" key="4">
    <source>
        <dbReference type="ARBA" id="ARBA00022553"/>
    </source>
</evidence>
<dbReference type="InterPro" id="IPR051841">
    <property type="entry name" value="MT-Golgi_org_protein"/>
</dbReference>
<feature type="region of interest" description="Disordered" evidence="18">
    <location>
        <begin position="808"/>
        <end position="962"/>
    </location>
</feature>
<comment type="subunit">
    <text evidence="15">Interacts (via N-terminus) with ATRIP. Interacts with ATM, ATR and MDC1. Interacts with XPA (via N-terminus) upon UV irradiation. Interacts with CEP83, CCDC92, TTBK2, DVL3, NPHP3 and weakly with NPHP4. Interacts with DZIP1.</text>
</comment>
<dbReference type="CDD" id="cd06503">
    <property type="entry name" value="ATP-synt_Fo_b"/>
    <property type="match status" value="1"/>
</dbReference>
<comment type="function">
    <text evidence="14">Plays a role in microtubule organization and/or maintenance for the formation of primary cilia (PC), a microtubule-based structure that protrudes from the surface of epithelial cells. Plays a critical role in G2/M checkpoint and nuclear divisions. A key player in the DNA damage-activated ATR/ATM signaling cascade since it is required for the proper phosphorylation of H2AX, RPA, CHEK2 and CHEK1. Plays a critical role in chromosome segregation, acting as a mediator required for the maintenance of genomic stability through modulation of MDC1, RPA and CHEK1.</text>
</comment>
<dbReference type="EMBL" id="CAJHUB010000769">
    <property type="protein sequence ID" value="CAD7690009.1"/>
    <property type="molecule type" value="Genomic_DNA"/>
</dbReference>
<dbReference type="PROSITE" id="PS50020">
    <property type="entry name" value="WW_DOMAIN_2"/>
    <property type="match status" value="1"/>
</dbReference>
<feature type="compositionally biased region" description="Polar residues" evidence="18">
    <location>
        <begin position="843"/>
        <end position="854"/>
    </location>
</feature>
<keyword evidence="21" id="KW-1185">Reference proteome</keyword>
<keyword evidence="10" id="KW-0234">DNA repair</keyword>
<dbReference type="Proteomes" id="UP000645828">
    <property type="component" value="Unassembled WGS sequence"/>
</dbReference>
<dbReference type="GO" id="GO:0006281">
    <property type="term" value="P:DNA repair"/>
    <property type="evidence" value="ECO:0007669"/>
    <property type="project" value="UniProtKB-KW"/>
</dbReference>
<protein>
    <recommendedName>
        <fullName evidence="16">Centrosomal protein of 164 kDa</fullName>
    </recommendedName>
</protein>
<keyword evidence="6" id="KW-0227">DNA damage</keyword>
<dbReference type="InterPro" id="IPR001202">
    <property type="entry name" value="WW_dom"/>
</dbReference>
<evidence type="ECO:0000256" key="8">
    <source>
        <dbReference type="ARBA" id="ARBA00022794"/>
    </source>
</evidence>
<evidence type="ECO:0000256" key="6">
    <source>
        <dbReference type="ARBA" id="ARBA00022763"/>
    </source>
</evidence>
<organism evidence="20 21">
    <name type="scientific">Nyctereutes procyonoides</name>
    <name type="common">Raccoon dog</name>
    <name type="synonym">Canis procyonoides</name>
    <dbReference type="NCBI Taxonomy" id="34880"/>
    <lineage>
        <taxon>Eukaryota</taxon>
        <taxon>Metazoa</taxon>
        <taxon>Chordata</taxon>
        <taxon>Craniata</taxon>
        <taxon>Vertebrata</taxon>
        <taxon>Euteleostomi</taxon>
        <taxon>Mammalia</taxon>
        <taxon>Eutheria</taxon>
        <taxon>Laurasiatheria</taxon>
        <taxon>Carnivora</taxon>
        <taxon>Caniformia</taxon>
        <taxon>Canidae</taxon>
        <taxon>Nyctereutes</taxon>
    </lineage>
</organism>
<evidence type="ECO:0000256" key="17">
    <source>
        <dbReference type="SAM" id="Coils"/>
    </source>
</evidence>
<keyword evidence="13" id="KW-0131">Cell cycle</keyword>
<feature type="region of interest" description="Disordered" evidence="18">
    <location>
        <begin position="309"/>
        <end position="529"/>
    </location>
</feature>
<feature type="region of interest" description="Disordered" evidence="18">
    <location>
        <begin position="1300"/>
        <end position="1334"/>
    </location>
</feature>
<evidence type="ECO:0000256" key="2">
    <source>
        <dbReference type="ARBA" id="ARBA00004123"/>
    </source>
</evidence>
<evidence type="ECO:0000256" key="12">
    <source>
        <dbReference type="ARBA" id="ARBA00023242"/>
    </source>
</evidence>
<feature type="compositionally biased region" description="Basic and acidic residues" evidence="18">
    <location>
        <begin position="865"/>
        <end position="875"/>
    </location>
</feature>
<evidence type="ECO:0000256" key="7">
    <source>
        <dbReference type="ARBA" id="ARBA00022776"/>
    </source>
</evidence>
<accession>A0A811ZMW2</accession>
<feature type="compositionally biased region" description="Polar residues" evidence="18">
    <location>
        <begin position="1263"/>
        <end position="1272"/>
    </location>
</feature>
<dbReference type="SMART" id="SM00456">
    <property type="entry name" value="WW"/>
    <property type="match status" value="1"/>
</dbReference>
<evidence type="ECO:0000256" key="5">
    <source>
        <dbReference type="ARBA" id="ARBA00022618"/>
    </source>
</evidence>
<feature type="domain" description="WW" evidence="19">
    <location>
        <begin position="56"/>
        <end position="89"/>
    </location>
</feature>
<dbReference type="GO" id="GO:0005634">
    <property type="term" value="C:nucleus"/>
    <property type="evidence" value="ECO:0007669"/>
    <property type="project" value="UniProtKB-SubCell"/>
</dbReference>
<evidence type="ECO:0000259" key="19">
    <source>
        <dbReference type="PROSITE" id="PS50020"/>
    </source>
</evidence>
<evidence type="ECO:0000256" key="9">
    <source>
        <dbReference type="ARBA" id="ARBA00023054"/>
    </source>
</evidence>
<feature type="region of interest" description="Disordered" evidence="18">
    <location>
        <begin position="1886"/>
        <end position="1908"/>
    </location>
</feature>
<feature type="compositionally biased region" description="Polar residues" evidence="18">
    <location>
        <begin position="130"/>
        <end position="139"/>
    </location>
</feature>
<dbReference type="PANTHER" id="PTHR18902">
    <property type="entry name" value="NUCLEAR MITOTIC APPARATUS PROTEIN 1-RELATED"/>
    <property type="match status" value="1"/>
</dbReference>
<feature type="compositionally biased region" description="Basic residues" evidence="18">
    <location>
        <begin position="109"/>
        <end position="121"/>
    </location>
</feature>
<feature type="compositionally biased region" description="Basic and acidic residues" evidence="18">
    <location>
        <begin position="811"/>
        <end position="825"/>
    </location>
</feature>
<comment type="subcellular location">
    <subcellularLocation>
        <location evidence="1">Cytoplasm</location>
        <location evidence="1">Cytoskeleton</location>
        <location evidence="1">Microtubule organizing center</location>
        <location evidence="1">Centrosome</location>
        <location evidence="1">Centriole</location>
    </subcellularLocation>
    <subcellularLocation>
        <location evidence="2">Nucleus</location>
    </subcellularLocation>
</comment>
<dbReference type="GO" id="GO:0005814">
    <property type="term" value="C:centriole"/>
    <property type="evidence" value="ECO:0007669"/>
    <property type="project" value="UniProtKB-SubCell"/>
</dbReference>
<keyword evidence="9 17" id="KW-0175">Coiled coil</keyword>
<reference evidence="20" key="1">
    <citation type="submission" date="2020-12" db="EMBL/GenBank/DDBJ databases">
        <authorList>
            <consortium name="Molecular Ecology Group"/>
        </authorList>
    </citation>
    <scope>NUCLEOTIDE SEQUENCE</scope>
    <source>
        <strain evidence="20">TBG_1078</strain>
    </source>
</reference>
<dbReference type="FunFam" id="3.30.1470.10:FF:000001">
    <property type="entry name" value="Centrosomal protein of 164 kDa"/>
    <property type="match status" value="1"/>
</dbReference>
<feature type="region of interest" description="Disordered" evidence="18">
    <location>
        <begin position="107"/>
        <end position="139"/>
    </location>
</feature>
<keyword evidence="8" id="KW-0970">Cilium biogenesis/degradation</keyword>
<dbReference type="GO" id="GO:0097539">
    <property type="term" value="C:ciliary transition fiber"/>
    <property type="evidence" value="ECO:0007669"/>
    <property type="project" value="TreeGrafter"/>
</dbReference>